<dbReference type="EMBL" id="JBHSQJ010000185">
    <property type="protein sequence ID" value="MFC5911655.1"/>
    <property type="molecule type" value="Genomic_DNA"/>
</dbReference>
<keyword evidence="6 7" id="KW-0472">Membrane</keyword>
<keyword evidence="2" id="KW-0813">Transport</keyword>
<sequence>MTGVMTGALRRVQIGNALSAFGSGFTLPYMFVYVDEVRRLGSMTAWLVFTLFALSALAVLPFTGRAVDRFGPRPVLVGGSVTAAVGALGFGLATTTPLVLLGSFVFGAGVTTVQPALATMIVRCTTKARRAHAFAVQFTLINLGMGIGALIGGQIVDTARPVTLELLFAIEAAMFLVLAAITGTVRVPALRDSADAAAERSRSDFRTLLQDKGMVRLSVLAALIFFACYGQFESGVAAYATGTVGISPSALGFGLGVNTFAIVLLQMVVVRITARYRRTTAVIATGAVWLGAWAAAGVAGLFHGSSGAAVGAMMTTYALFGVGEALLAPTLGPIVADLAPAHLLGTYNAAFALVKQTAIAIGPAVGVLLVGSGLSPLYLLVMAASTVLIAVLAVRLRAVLTPLQDNAPETVRPSLVVAERVPVHAA</sequence>
<gene>
    <name evidence="9" type="ORF">ACFP3V_31175</name>
</gene>
<evidence type="ECO:0000256" key="7">
    <source>
        <dbReference type="SAM" id="Phobius"/>
    </source>
</evidence>
<proteinExistence type="predicted"/>
<dbReference type="InterPro" id="IPR020846">
    <property type="entry name" value="MFS_dom"/>
</dbReference>
<evidence type="ECO:0000256" key="1">
    <source>
        <dbReference type="ARBA" id="ARBA00004651"/>
    </source>
</evidence>
<dbReference type="Gene3D" id="1.20.1250.20">
    <property type="entry name" value="MFS general substrate transporter like domains"/>
    <property type="match status" value="1"/>
</dbReference>
<comment type="subcellular location">
    <subcellularLocation>
        <location evidence="1">Cell membrane</location>
        <topology evidence="1">Multi-pass membrane protein</topology>
    </subcellularLocation>
</comment>
<keyword evidence="10" id="KW-1185">Reference proteome</keyword>
<feature type="transmembrane region" description="Helical" evidence="7">
    <location>
        <begin position="134"/>
        <end position="156"/>
    </location>
</feature>
<feature type="transmembrane region" description="Helical" evidence="7">
    <location>
        <begin position="162"/>
        <end position="181"/>
    </location>
</feature>
<name>A0ABW1GA59_9ACTN</name>
<evidence type="ECO:0000256" key="2">
    <source>
        <dbReference type="ARBA" id="ARBA00022448"/>
    </source>
</evidence>
<dbReference type="InterPro" id="IPR050171">
    <property type="entry name" value="MFS_Transporters"/>
</dbReference>
<feature type="transmembrane region" description="Helical" evidence="7">
    <location>
        <begin position="308"/>
        <end position="328"/>
    </location>
</feature>
<feature type="domain" description="Major facilitator superfamily (MFS) profile" evidence="8">
    <location>
        <begin position="1"/>
        <end position="401"/>
    </location>
</feature>
<keyword evidence="3" id="KW-1003">Cell membrane</keyword>
<accession>A0ABW1GA59</accession>
<dbReference type="PANTHER" id="PTHR23517:SF2">
    <property type="entry name" value="MULTIDRUG RESISTANCE PROTEIN MDTH"/>
    <property type="match status" value="1"/>
</dbReference>
<feature type="transmembrane region" description="Helical" evidence="7">
    <location>
        <begin position="281"/>
        <end position="302"/>
    </location>
</feature>
<dbReference type="Proteomes" id="UP001596174">
    <property type="component" value="Unassembled WGS sequence"/>
</dbReference>
<evidence type="ECO:0000313" key="9">
    <source>
        <dbReference type="EMBL" id="MFC5911655.1"/>
    </source>
</evidence>
<dbReference type="InterPro" id="IPR036259">
    <property type="entry name" value="MFS_trans_sf"/>
</dbReference>
<feature type="transmembrane region" description="Helical" evidence="7">
    <location>
        <begin position="213"/>
        <end position="232"/>
    </location>
</feature>
<evidence type="ECO:0000259" key="8">
    <source>
        <dbReference type="PROSITE" id="PS50850"/>
    </source>
</evidence>
<dbReference type="InterPro" id="IPR011701">
    <property type="entry name" value="MFS"/>
</dbReference>
<organism evidence="9 10">
    <name type="scientific">Streptacidiphilus monticola</name>
    <dbReference type="NCBI Taxonomy" id="2161674"/>
    <lineage>
        <taxon>Bacteria</taxon>
        <taxon>Bacillati</taxon>
        <taxon>Actinomycetota</taxon>
        <taxon>Actinomycetes</taxon>
        <taxon>Kitasatosporales</taxon>
        <taxon>Streptomycetaceae</taxon>
        <taxon>Streptacidiphilus</taxon>
    </lineage>
</organism>
<keyword evidence="5 7" id="KW-1133">Transmembrane helix</keyword>
<protein>
    <submittedName>
        <fullName evidence="9">MFS transporter</fullName>
    </submittedName>
</protein>
<feature type="transmembrane region" description="Helical" evidence="7">
    <location>
        <begin position="75"/>
        <end position="93"/>
    </location>
</feature>
<evidence type="ECO:0000256" key="3">
    <source>
        <dbReference type="ARBA" id="ARBA00022475"/>
    </source>
</evidence>
<feature type="transmembrane region" description="Helical" evidence="7">
    <location>
        <begin position="377"/>
        <end position="396"/>
    </location>
</feature>
<feature type="transmembrane region" description="Helical" evidence="7">
    <location>
        <begin position="349"/>
        <end position="371"/>
    </location>
</feature>
<evidence type="ECO:0000313" key="10">
    <source>
        <dbReference type="Proteomes" id="UP001596174"/>
    </source>
</evidence>
<dbReference type="RefSeq" id="WP_380591010.1">
    <property type="nucleotide sequence ID" value="NZ_JBHSQJ010000185.1"/>
</dbReference>
<feature type="transmembrane region" description="Helical" evidence="7">
    <location>
        <begin position="99"/>
        <end position="122"/>
    </location>
</feature>
<dbReference type="PANTHER" id="PTHR23517">
    <property type="entry name" value="RESISTANCE PROTEIN MDTM, PUTATIVE-RELATED-RELATED"/>
    <property type="match status" value="1"/>
</dbReference>
<feature type="transmembrane region" description="Helical" evidence="7">
    <location>
        <begin position="43"/>
        <end position="63"/>
    </location>
</feature>
<feature type="transmembrane region" description="Helical" evidence="7">
    <location>
        <begin position="12"/>
        <end position="31"/>
    </location>
</feature>
<evidence type="ECO:0000256" key="5">
    <source>
        <dbReference type="ARBA" id="ARBA00022989"/>
    </source>
</evidence>
<dbReference type="Pfam" id="PF07690">
    <property type="entry name" value="MFS_1"/>
    <property type="match status" value="1"/>
</dbReference>
<evidence type="ECO:0000256" key="4">
    <source>
        <dbReference type="ARBA" id="ARBA00022692"/>
    </source>
</evidence>
<dbReference type="PROSITE" id="PS50850">
    <property type="entry name" value="MFS"/>
    <property type="match status" value="1"/>
</dbReference>
<dbReference type="SUPFAM" id="SSF103473">
    <property type="entry name" value="MFS general substrate transporter"/>
    <property type="match status" value="1"/>
</dbReference>
<reference evidence="10" key="1">
    <citation type="journal article" date="2019" name="Int. J. Syst. Evol. Microbiol.">
        <title>The Global Catalogue of Microorganisms (GCM) 10K type strain sequencing project: providing services to taxonomists for standard genome sequencing and annotation.</title>
        <authorList>
            <consortium name="The Broad Institute Genomics Platform"/>
            <consortium name="The Broad Institute Genome Sequencing Center for Infectious Disease"/>
            <person name="Wu L."/>
            <person name="Ma J."/>
        </authorList>
    </citation>
    <scope>NUCLEOTIDE SEQUENCE [LARGE SCALE GENOMIC DNA]</scope>
    <source>
        <strain evidence="10">JCM 4816</strain>
    </source>
</reference>
<evidence type="ECO:0000256" key="6">
    <source>
        <dbReference type="ARBA" id="ARBA00023136"/>
    </source>
</evidence>
<comment type="caution">
    <text evidence="9">The sequence shown here is derived from an EMBL/GenBank/DDBJ whole genome shotgun (WGS) entry which is preliminary data.</text>
</comment>
<keyword evidence="4 7" id="KW-0812">Transmembrane</keyword>
<feature type="transmembrane region" description="Helical" evidence="7">
    <location>
        <begin position="252"/>
        <end position="274"/>
    </location>
</feature>